<evidence type="ECO:0000313" key="9">
    <source>
        <dbReference type="EMBL" id="PAA93618.1"/>
    </source>
</evidence>
<feature type="non-terminal residue" evidence="9">
    <location>
        <position position="1"/>
    </location>
</feature>
<dbReference type="InterPro" id="IPR019366">
    <property type="entry name" value="Clusterin-associated_protein-1"/>
</dbReference>
<evidence type="ECO:0000256" key="5">
    <source>
        <dbReference type="ARBA" id="ARBA00023069"/>
    </source>
</evidence>
<dbReference type="GO" id="GO:0030992">
    <property type="term" value="C:intraciliary transport particle B"/>
    <property type="evidence" value="ECO:0007669"/>
    <property type="project" value="TreeGrafter"/>
</dbReference>
<dbReference type="EMBL" id="NIVC01000023">
    <property type="protein sequence ID" value="PAA93618.1"/>
    <property type="molecule type" value="Genomic_DNA"/>
</dbReference>
<feature type="compositionally biased region" description="Gly residues" evidence="8">
    <location>
        <begin position="374"/>
        <end position="389"/>
    </location>
</feature>
<feature type="compositionally biased region" description="Gly residues" evidence="8">
    <location>
        <begin position="443"/>
        <end position="453"/>
    </location>
</feature>
<dbReference type="PANTHER" id="PTHR21547:SF0">
    <property type="entry name" value="CLUSTERIN-ASSOCIATED PROTEIN 1"/>
    <property type="match status" value="1"/>
</dbReference>
<dbReference type="AlphaFoldDB" id="A0A267H5P3"/>
<evidence type="ECO:0000256" key="4">
    <source>
        <dbReference type="ARBA" id="ARBA00023054"/>
    </source>
</evidence>
<reference evidence="9 10" key="1">
    <citation type="submission" date="2017-06" db="EMBL/GenBank/DDBJ databases">
        <title>A platform for efficient transgenesis in Macrostomum lignano, a flatworm model organism for stem cell research.</title>
        <authorList>
            <person name="Berezikov E."/>
        </authorList>
    </citation>
    <scope>NUCLEOTIDE SEQUENCE [LARGE SCALE GENOMIC DNA]</scope>
    <source>
        <strain evidence="9">DV1</strain>
        <tissue evidence="9">Whole organism</tissue>
    </source>
</reference>
<evidence type="ECO:0000256" key="6">
    <source>
        <dbReference type="ARBA" id="ARBA00023273"/>
    </source>
</evidence>
<keyword evidence="5" id="KW-0969">Cilium</keyword>
<dbReference type="GO" id="GO:0060271">
    <property type="term" value="P:cilium assembly"/>
    <property type="evidence" value="ECO:0007669"/>
    <property type="project" value="TreeGrafter"/>
</dbReference>
<dbReference type="OrthoDB" id="438545at2759"/>
<feature type="compositionally biased region" description="Acidic residues" evidence="8">
    <location>
        <begin position="400"/>
        <end position="432"/>
    </location>
</feature>
<evidence type="ECO:0000256" key="1">
    <source>
        <dbReference type="ARBA" id="ARBA00004138"/>
    </source>
</evidence>
<sequence>FLVLLSNAHCILLGSINREYCTKHEVAMSFRDIRSFTEMMRALGYPRLISMENFRSPNFRLVAEILVWLAKRFDPGMDIPKEIDSEQDRVIFIKMVAQSMALKAHIKLNTKKLYQADGHAVKELLKMTSQLYQAMKNINSGSETSQNESSLSLGAAKPHEIKECRRLASEITSRGAALYDLLNREPDLRDLRSLALARQLETTQVEKGIRGNIKTIEAELKKTQSALENIASDEANLQAKIDKKKSELERNQKRLSTLQAVRPAYMDEYERIEEELDRLYRIYLLKFRNLSFLEAQYEEFCRSEREQTAAELERTAEAAARQEMAKKPRSGGKAKAGLDDQLSDDVASDGAESSESEDSNANELISRPKAPTGGMHGSAGGRPGAGGGAKRNFGSMGADLSDEDDDEDDESGSEATYFDEEDEDSSGLDSTEDPTRPPAGMPRGMGGIGGGHGGGRKVAQQVDSDDDF</sequence>
<evidence type="ECO:0000256" key="3">
    <source>
        <dbReference type="ARBA" id="ARBA00022794"/>
    </source>
</evidence>
<dbReference type="Pfam" id="PF10234">
    <property type="entry name" value="Cluap1"/>
    <property type="match status" value="1"/>
</dbReference>
<evidence type="ECO:0008006" key="11">
    <source>
        <dbReference type="Google" id="ProtNLM"/>
    </source>
</evidence>
<evidence type="ECO:0000313" key="10">
    <source>
        <dbReference type="Proteomes" id="UP000215902"/>
    </source>
</evidence>
<dbReference type="GO" id="GO:0005815">
    <property type="term" value="C:microtubule organizing center"/>
    <property type="evidence" value="ECO:0007669"/>
    <property type="project" value="TreeGrafter"/>
</dbReference>
<dbReference type="GO" id="GO:0005929">
    <property type="term" value="C:cilium"/>
    <property type="evidence" value="ECO:0007669"/>
    <property type="project" value="UniProtKB-SubCell"/>
</dbReference>
<accession>A0A267H5P3</accession>
<comment type="subcellular location">
    <subcellularLocation>
        <location evidence="1">Cell projection</location>
        <location evidence="1">Cilium</location>
    </subcellularLocation>
</comment>
<feature type="compositionally biased region" description="Acidic residues" evidence="8">
    <location>
        <begin position="341"/>
        <end position="360"/>
    </location>
</feature>
<name>A0A267H5P3_9PLAT</name>
<comment type="similarity">
    <text evidence="2">Belongs to the CLUAP1 family.</text>
</comment>
<feature type="region of interest" description="Disordered" evidence="8">
    <location>
        <begin position="311"/>
        <end position="468"/>
    </location>
</feature>
<comment type="caution">
    <text evidence="9">The sequence shown here is derived from an EMBL/GenBank/DDBJ whole genome shotgun (WGS) entry which is preliminary data.</text>
</comment>
<proteinExistence type="inferred from homology"/>
<feature type="coiled-coil region" evidence="7">
    <location>
        <begin position="213"/>
        <end position="261"/>
    </location>
</feature>
<evidence type="ECO:0000256" key="2">
    <source>
        <dbReference type="ARBA" id="ARBA00008340"/>
    </source>
</evidence>
<organism evidence="9 10">
    <name type="scientific">Macrostomum lignano</name>
    <dbReference type="NCBI Taxonomy" id="282301"/>
    <lineage>
        <taxon>Eukaryota</taxon>
        <taxon>Metazoa</taxon>
        <taxon>Spiralia</taxon>
        <taxon>Lophotrochozoa</taxon>
        <taxon>Platyhelminthes</taxon>
        <taxon>Rhabditophora</taxon>
        <taxon>Macrostomorpha</taxon>
        <taxon>Macrostomida</taxon>
        <taxon>Macrostomidae</taxon>
        <taxon>Macrostomum</taxon>
    </lineage>
</organism>
<evidence type="ECO:0000256" key="8">
    <source>
        <dbReference type="SAM" id="MobiDB-lite"/>
    </source>
</evidence>
<evidence type="ECO:0000256" key="7">
    <source>
        <dbReference type="SAM" id="Coils"/>
    </source>
</evidence>
<keyword evidence="6" id="KW-0966">Cell projection</keyword>
<gene>
    <name evidence="9" type="ORF">BOX15_Mlig014601g1</name>
</gene>
<protein>
    <recommendedName>
        <fullName evidence="11">Clusterin-associated protein 1</fullName>
    </recommendedName>
</protein>
<dbReference type="STRING" id="282301.A0A267H5P3"/>
<dbReference type="Proteomes" id="UP000215902">
    <property type="component" value="Unassembled WGS sequence"/>
</dbReference>
<keyword evidence="3" id="KW-0970">Cilium biogenesis/degradation</keyword>
<keyword evidence="10" id="KW-1185">Reference proteome</keyword>
<keyword evidence="4 7" id="KW-0175">Coiled coil</keyword>
<dbReference type="PANTHER" id="PTHR21547">
    <property type="entry name" value="CLUSTERIN ASSOCIATED PROTEIN 1"/>
    <property type="match status" value="1"/>
</dbReference>